<accession>A0A2U1MY69</accession>
<dbReference type="EMBL" id="PKPP01004090">
    <property type="protein sequence ID" value="PWA66166.1"/>
    <property type="molecule type" value="Genomic_DNA"/>
</dbReference>
<dbReference type="Proteomes" id="UP000245207">
    <property type="component" value="Unassembled WGS sequence"/>
</dbReference>
<proteinExistence type="predicted"/>
<keyword evidence="1" id="KW-0695">RNA-directed DNA polymerase</keyword>
<sequence length="98" mass="11534">MCYRWSMKEIVVESRWSIKKIVAGRFKRYFQAHPIHVLTDKPLKQVLSNHEYTGRMSKWAIELSEHEIIFGSRHSIKGQIMTDFLAEVDTPPPTIYSI</sequence>
<dbReference type="PANTHER" id="PTHR48475">
    <property type="entry name" value="RIBONUCLEASE H"/>
    <property type="match status" value="1"/>
</dbReference>
<organism evidence="1 2">
    <name type="scientific">Artemisia annua</name>
    <name type="common">Sweet wormwood</name>
    <dbReference type="NCBI Taxonomy" id="35608"/>
    <lineage>
        <taxon>Eukaryota</taxon>
        <taxon>Viridiplantae</taxon>
        <taxon>Streptophyta</taxon>
        <taxon>Embryophyta</taxon>
        <taxon>Tracheophyta</taxon>
        <taxon>Spermatophyta</taxon>
        <taxon>Magnoliopsida</taxon>
        <taxon>eudicotyledons</taxon>
        <taxon>Gunneridae</taxon>
        <taxon>Pentapetalae</taxon>
        <taxon>asterids</taxon>
        <taxon>campanulids</taxon>
        <taxon>Asterales</taxon>
        <taxon>Asteraceae</taxon>
        <taxon>Asteroideae</taxon>
        <taxon>Anthemideae</taxon>
        <taxon>Artemisiinae</taxon>
        <taxon>Artemisia</taxon>
    </lineage>
</organism>
<keyword evidence="1" id="KW-0548">Nucleotidyltransferase</keyword>
<dbReference type="AlphaFoldDB" id="A0A2U1MY69"/>
<protein>
    <submittedName>
        <fullName evidence="1">Reverse transcriptase domain, Ribonuclease H-like domain protein</fullName>
    </submittedName>
</protein>
<comment type="caution">
    <text evidence="1">The sequence shown here is derived from an EMBL/GenBank/DDBJ whole genome shotgun (WGS) entry which is preliminary data.</text>
</comment>
<name>A0A2U1MY69_ARTAN</name>
<keyword evidence="2" id="KW-1185">Reference proteome</keyword>
<dbReference type="OrthoDB" id="1730596at2759"/>
<dbReference type="GO" id="GO:0003964">
    <property type="term" value="F:RNA-directed DNA polymerase activity"/>
    <property type="evidence" value="ECO:0007669"/>
    <property type="project" value="UniProtKB-KW"/>
</dbReference>
<evidence type="ECO:0000313" key="2">
    <source>
        <dbReference type="Proteomes" id="UP000245207"/>
    </source>
</evidence>
<keyword evidence="1" id="KW-0808">Transferase</keyword>
<reference evidence="1 2" key="1">
    <citation type="journal article" date="2018" name="Mol. Plant">
        <title>The genome of Artemisia annua provides insight into the evolution of Asteraceae family and artemisinin biosynthesis.</title>
        <authorList>
            <person name="Shen Q."/>
            <person name="Zhang L."/>
            <person name="Liao Z."/>
            <person name="Wang S."/>
            <person name="Yan T."/>
            <person name="Shi P."/>
            <person name="Liu M."/>
            <person name="Fu X."/>
            <person name="Pan Q."/>
            <person name="Wang Y."/>
            <person name="Lv Z."/>
            <person name="Lu X."/>
            <person name="Zhang F."/>
            <person name="Jiang W."/>
            <person name="Ma Y."/>
            <person name="Chen M."/>
            <person name="Hao X."/>
            <person name="Li L."/>
            <person name="Tang Y."/>
            <person name="Lv G."/>
            <person name="Zhou Y."/>
            <person name="Sun X."/>
            <person name="Brodelius P.E."/>
            <person name="Rose J.K.C."/>
            <person name="Tang K."/>
        </authorList>
    </citation>
    <scope>NUCLEOTIDE SEQUENCE [LARGE SCALE GENOMIC DNA]</scope>
    <source>
        <strain evidence="2">cv. Huhao1</strain>
        <tissue evidence="1">Leaf</tissue>
    </source>
</reference>
<evidence type="ECO:0000313" key="1">
    <source>
        <dbReference type="EMBL" id="PWA66166.1"/>
    </source>
</evidence>
<gene>
    <name evidence="1" type="ORF">CTI12_AA329790</name>
</gene>
<dbReference type="PANTHER" id="PTHR48475:SF2">
    <property type="entry name" value="RIBONUCLEASE H"/>
    <property type="match status" value="1"/>
</dbReference>